<feature type="transmembrane region" description="Helical" evidence="7">
    <location>
        <begin position="356"/>
        <end position="375"/>
    </location>
</feature>
<feature type="transmembrane region" description="Helical" evidence="7">
    <location>
        <begin position="145"/>
        <end position="168"/>
    </location>
</feature>
<feature type="transmembrane region" description="Helical" evidence="7">
    <location>
        <begin position="387"/>
        <end position="411"/>
    </location>
</feature>
<sequence length="484" mass="50170">MSKAETAAQGFNHTDLYRLDGKIPWLRAIPYGVQHILAMFVANLAPILIVAGAAGLDSTTTGSLVQSAMLIAGIGTLVQLFPLAGRIGSGLPIVMGISFTFVTVLCGVAATYGFNATIGAIMVGGLIEGVLGLFAKYWRWLISPIVAAVVVTSIGFSLLSVGAASFGGGSGSPDFGSPQNIALGSIALISCLVFQIMAKGKTKQLSVLFGLVIGYVAALFMGMVDFSGFASAKPISIPEFMPFAPEFHPSAILAVTLIFLVSATETIGDTSALAMVGLGRDVREKELSGSIACDGFVSSVSACFGCLPITSFSQNVGLVAMTKVVNRRAIATEAIIMILAAFLPVISVVFSSLPDAVLGGCTIMMFGNIIVSGFQMIARAGFTQRNILIAALSLSIGIGFTQVSEIFVLLPEMLQNVFADNCVAVVFVVAVIANLVLPKDIFVDGAEAEGAAEHYREAQAENDGCAEFDTAQSEGTEAAAAKLC</sequence>
<feature type="transmembrane region" description="Helical" evidence="7">
    <location>
        <begin position="36"/>
        <end position="56"/>
    </location>
</feature>
<dbReference type="PANTHER" id="PTHR42810:SF2">
    <property type="entry name" value="PURINE PERMEASE C1399.01C-RELATED"/>
    <property type="match status" value="1"/>
</dbReference>
<dbReference type="InterPro" id="IPR006043">
    <property type="entry name" value="NCS2"/>
</dbReference>
<evidence type="ECO:0000256" key="1">
    <source>
        <dbReference type="ARBA" id="ARBA00004141"/>
    </source>
</evidence>
<accession>A0A369LP72</accession>
<evidence type="ECO:0000313" key="9">
    <source>
        <dbReference type="Proteomes" id="UP000253975"/>
    </source>
</evidence>
<organism evidence="8 9">
    <name type="scientific">Slackia isoflavoniconvertens</name>
    <dbReference type="NCBI Taxonomy" id="572010"/>
    <lineage>
        <taxon>Bacteria</taxon>
        <taxon>Bacillati</taxon>
        <taxon>Actinomycetota</taxon>
        <taxon>Coriobacteriia</taxon>
        <taxon>Eggerthellales</taxon>
        <taxon>Eggerthellaceae</taxon>
        <taxon>Slackia</taxon>
    </lineage>
</organism>
<dbReference type="PANTHER" id="PTHR42810">
    <property type="entry name" value="PURINE PERMEASE C1399.01C-RELATED"/>
    <property type="match status" value="1"/>
</dbReference>
<evidence type="ECO:0000256" key="7">
    <source>
        <dbReference type="SAM" id="Phobius"/>
    </source>
</evidence>
<dbReference type="RefSeq" id="WP_114614694.1">
    <property type="nucleotide sequence ID" value="NZ_PPTO01000001.1"/>
</dbReference>
<dbReference type="AlphaFoldDB" id="A0A369LP72"/>
<keyword evidence="4 7" id="KW-0812">Transmembrane</keyword>
<evidence type="ECO:0000256" key="4">
    <source>
        <dbReference type="ARBA" id="ARBA00022692"/>
    </source>
</evidence>
<feature type="transmembrane region" description="Helical" evidence="7">
    <location>
        <begin position="118"/>
        <end position="138"/>
    </location>
</feature>
<keyword evidence="3" id="KW-0813">Transport</keyword>
<dbReference type="GO" id="GO:0005886">
    <property type="term" value="C:plasma membrane"/>
    <property type="evidence" value="ECO:0007669"/>
    <property type="project" value="TreeGrafter"/>
</dbReference>
<evidence type="ECO:0000256" key="6">
    <source>
        <dbReference type="ARBA" id="ARBA00023136"/>
    </source>
</evidence>
<comment type="similarity">
    <text evidence="2">Belongs to the nucleobase:cation symporter-2 (NCS2) (TC 2.A.40) family.</text>
</comment>
<evidence type="ECO:0000256" key="2">
    <source>
        <dbReference type="ARBA" id="ARBA00008821"/>
    </source>
</evidence>
<dbReference type="Proteomes" id="UP000253975">
    <property type="component" value="Unassembled WGS sequence"/>
</dbReference>
<feature type="transmembrane region" description="Helical" evidence="7">
    <location>
        <begin position="93"/>
        <end position="112"/>
    </location>
</feature>
<dbReference type="InterPro" id="IPR006042">
    <property type="entry name" value="Xan_ur_permease"/>
</dbReference>
<dbReference type="GO" id="GO:0042907">
    <property type="term" value="F:xanthine transmembrane transporter activity"/>
    <property type="evidence" value="ECO:0007669"/>
    <property type="project" value="TreeGrafter"/>
</dbReference>
<name>A0A369LP72_9ACTN</name>
<keyword evidence="5 7" id="KW-1133">Transmembrane helix</keyword>
<dbReference type="PROSITE" id="PS01116">
    <property type="entry name" value="XANTH_URACIL_PERMASE"/>
    <property type="match status" value="1"/>
</dbReference>
<evidence type="ECO:0000256" key="3">
    <source>
        <dbReference type="ARBA" id="ARBA00022448"/>
    </source>
</evidence>
<evidence type="ECO:0000256" key="5">
    <source>
        <dbReference type="ARBA" id="ARBA00022989"/>
    </source>
</evidence>
<protein>
    <submittedName>
        <fullName evidence="8">Uracil permease</fullName>
    </submittedName>
</protein>
<feature type="transmembrane region" description="Helical" evidence="7">
    <location>
        <begin position="62"/>
        <end position="81"/>
    </location>
</feature>
<proteinExistence type="inferred from homology"/>
<feature type="transmembrane region" description="Helical" evidence="7">
    <location>
        <begin position="180"/>
        <end position="198"/>
    </location>
</feature>
<comment type="caution">
    <text evidence="8">The sequence shown here is derived from an EMBL/GenBank/DDBJ whole genome shotgun (WGS) entry which is preliminary data.</text>
</comment>
<keyword evidence="6 7" id="KW-0472">Membrane</keyword>
<dbReference type="NCBIfam" id="TIGR00801">
    <property type="entry name" value="ncs2"/>
    <property type="match status" value="1"/>
</dbReference>
<evidence type="ECO:0000313" key="8">
    <source>
        <dbReference type="EMBL" id="RDB61150.1"/>
    </source>
</evidence>
<reference evidence="8 9" key="1">
    <citation type="journal article" date="2018" name="Elife">
        <title>Discovery and characterization of a prevalent human gut bacterial enzyme sufficient for the inactivation of a family of plant toxins.</title>
        <authorList>
            <person name="Koppel N."/>
            <person name="Bisanz J.E."/>
            <person name="Pandelia M.E."/>
            <person name="Turnbaugh P.J."/>
            <person name="Balskus E.P."/>
        </authorList>
    </citation>
    <scope>NUCLEOTIDE SEQUENCE [LARGE SCALE GENOMIC DNA]</scope>
    <source>
        <strain evidence="8 9">OB21 GAM31</strain>
    </source>
</reference>
<feature type="transmembrane region" description="Helical" evidence="7">
    <location>
        <begin position="330"/>
        <end position="350"/>
    </location>
</feature>
<feature type="transmembrane region" description="Helical" evidence="7">
    <location>
        <begin position="417"/>
        <end position="437"/>
    </location>
</feature>
<comment type="subcellular location">
    <subcellularLocation>
        <location evidence="1">Membrane</location>
        <topology evidence="1">Multi-pass membrane protein</topology>
    </subcellularLocation>
</comment>
<dbReference type="EMBL" id="PPTO01000001">
    <property type="protein sequence ID" value="RDB61150.1"/>
    <property type="molecule type" value="Genomic_DNA"/>
</dbReference>
<feature type="transmembrane region" description="Helical" evidence="7">
    <location>
        <begin position="205"/>
        <end position="230"/>
    </location>
</feature>
<gene>
    <name evidence="8" type="ORF">C1881_01120</name>
</gene>
<feature type="transmembrane region" description="Helical" evidence="7">
    <location>
        <begin position="250"/>
        <end position="278"/>
    </location>
</feature>
<dbReference type="Pfam" id="PF00860">
    <property type="entry name" value="Xan_ur_permease"/>
    <property type="match status" value="1"/>
</dbReference>